<name>A0A2W4R4C1_9GAMM</name>
<accession>A0A2W4R4C1</accession>
<comment type="caution">
    <text evidence="1">The sequence shown here is derived from an EMBL/GenBank/DDBJ whole genome shotgun (WGS) entry which is preliminary data.</text>
</comment>
<dbReference type="AlphaFoldDB" id="A0A2W4R4C1"/>
<sequence>MGKNGWVGRVRRVVRPGRTQFSVYARHRRRPGIASLCADQTSLALFFFLRLGGQTRLSKSARIAGTQPGR</sequence>
<dbReference type="Proteomes" id="UP000249396">
    <property type="component" value="Unassembled WGS sequence"/>
</dbReference>
<organism evidence="1 2">
    <name type="scientific">Candidatus Methylumidiphilus alinenensis</name>
    <dbReference type="NCBI Taxonomy" id="2202197"/>
    <lineage>
        <taxon>Bacteria</taxon>
        <taxon>Pseudomonadati</taxon>
        <taxon>Pseudomonadota</taxon>
        <taxon>Gammaproteobacteria</taxon>
        <taxon>Methylococcales</taxon>
        <taxon>Candidatus Methylumidiphilus</taxon>
    </lineage>
</organism>
<proteinExistence type="predicted"/>
<dbReference type="EMBL" id="QJPH01000406">
    <property type="protein sequence ID" value="PZN74978.1"/>
    <property type="molecule type" value="Genomic_DNA"/>
</dbReference>
<reference evidence="1 2" key="1">
    <citation type="journal article" date="2018" name="Aquat. Microb. Ecol.">
        <title>Gammaproteobacterial methanotrophs dominate.</title>
        <authorList>
            <person name="Rissanen A.J."/>
            <person name="Saarenheimo J."/>
            <person name="Tiirola M."/>
            <person name="Peura S."/>
            <person name="Aalto S.L."/>
            <person name="Karvinen A."/>
            <person name="Nykanen H."/>
        </authorList>
    </citation>
    <scope>NUCLEOTIDE SEQUENCE [LARGE SCALE GENOMIC DNA]</scope>
    <source>
        <strain evidence="1">AMbin10</strain>
    </source>
</reference>
<gene>
    <name evidence="1" type="ORF">DM484_19830</name>
</gene>
<evidence type="ECO:0000313" key="1">
    <source>
        <dbReference type="EMBL" id="PZN74978.1"/>
    </source>
</evidence>
<protein>
    <submittedName>
        <fullName evidence="1">Uncharacterized protein</fullName>
    </submittedName>
</protein>
<evidence type="ECO:0000313" key="2">
    <source>
        <dbReference type="Proteomes" id="UP000249396"/>
    </source>
</evidence>